<comment type="caution">
    <text evidence="5">The sequence shown here is derived from an EMBL/GenBank/DDBJ whole genome shotgun (WGS) entry which is preliminary data.</text>
</comment>
<protein>
    <submittedName>
        <fullName evidence="5">Histidine kinase</fullName>
    </submittedName>
</protein>
<evidence type="ECO:0000259" key="2">
    <source>
        <dbReference type="PROSITE" id="PS50112"/>
    </source>
</evidence>
<dbReference type="PROSITE" id="PS50112">
    <property type="entry name" value="PAS"/>
    <property type="match status" value="1"/>
</dbReference>
<dbReference type="InterPro" id="IPR001633">
    <property type="entry name" value="EAL_dom"/>
</dbReference>
<dbReference type="SMART" id="SM00091">
    <property type="entry name" value="PAS"/>
    <property type="match status" value="1"/>
</dbReference>
<reference evidence="5 6" key="1">
    <citation type="submission" date="2014-07" db="EMBL/GenBank/DDBJ databases">
        <title>Draft genome sequence of Thalassospira profundimaris S25-3-2.</title>
        <authorList>
            <person name="Lai Q."/>
            <person name="Shao Z."/>
        </authorList>
    </citation>
    <scope>NUCLEOTIDE SEQUENCE [LARGE SCALE GENOMIC DNA]</scope>
    <source>
        <strain evidence="5 6">S25-3-2</strain>
    </source>
</reference>
<feature type="domain" description="EAL" evidence="3">
    <location>
        <begin position="581"/>
        <end position="835"/>
    </location>
</feature>
<organism evidence="5 6">
    <name type="scientific">Thalassospira profundimaris</name>
    <dbReference type="NCBI Taxonomy" id="502049"/>
    <lineage>
        <taxon>Bacteria</taxon>
        <taxon>Pseudomonadati</taxon>
        <taxon>Pseudomonadota</taxon>
        <taxon>Alphaproteobacteria</taxon>
        <taxon>Rhodospirillales</taxon>
        <taxon>Thalassospiraceae</taxon>
        <taxon>Thalassospira</taxon>
    </lineage>
</organism>
<evidence type="ECO:0000259" key="3">
    <source>
        <dbReference type="PROSITE" id="PS50883"/>
    </source>
</evidence>
<dbReference type="FunFam" id="3.20.20.450:FF:000001">
    <property type="entry name" value="Cyclic di-GMP phosphodiesterase yahA"/>
    <property type="match status" value="1"/>
</dbReference>
<feature type="transmembrane region" description="Helical" evidence="1">
    <location>
        <begin position="182"/>
        <end position="200"/>
    </location>
</feature>
<dbReference type="InterPro" id="IPR035919">
    <property type="entry name" value="EAL_sf"/>
</dbReference>
<dbReference type="Pfam" id="PF00990">
    <property type="entry name" value="GGDEF"/>
    <property type="match status" value="1"/>
</dbReference>
<dbReference type="InterPro" id="IPR000160">
    <property type="entry name" value="GGDEF_dom"/>
</dbReference>
<dbReference type="InterPro" id="IPR029787">
    <property type="entry name" value="Nucleotide_cyclase"/>
</dbReference>
<keyword evidence="5" id="KW-0418">Kinase</keyword>
<dbReference type="Gene3D" id="3.30.450.20">
    <property type="entry name" value="PAS domain"/>
    <property type="match status" value="1"/>
</dbReference>
<dbReference type="NCBIfam" id="TIGR00254">
    <property type="entry name" value="GGDEF"/>
    <property type="match status" value="1"/>
</dbReference>
<evidence type="ECO:0000313" key="6">
    <source>
        <dbReference type="Proteomes" id="UP000252517"/>
    </source>
</evidence>
<dbReference type="SUPFAM" id="SSF141868">
    <property type="entry name" value="EAL domain-like"/>
    <property type="match status" value="1"/>
</dbReference>
<evidence type="ECO:0000259" key="4">
    <source>
        <dbReference type="PROSITE" id="PS50887"/>
    </source>
</evidence>
<keyword evidence="1" id="KW-0812">Transmembrane</keyword>
<keyword evidence="1" id="KW-0472">Membrane</keyword>
<dbReference type="Gene3D" id="3.30.70.270">
    <property type="match status" value="1"/>
</dbReference>
<dbReference type="Gene3D" id="3.20.20.450">
    <property type="entry name" value="EAL domain"/>
    <property type="match status" value="1"/>
</dbReference>
<dbReference type="CDD" id="cd01949">
    <property type="entry name" value="GGDEF"/>
    <property type="match status" value="1"/>
</dbReference>
<dbReference type="PANTHER" id="PTHR44757:SF2">
    <property type="entry name" value="BIOFILM ARCHITECTURE MAINTENANCE PROTEIN MBAA"/>
    <property type="match status" value="1"/>
</dbReference>
<name>A0A367X030_9PROT</name>
<dbReference type="InterPro" id="IPR043128">
    <property type="entry name" value="Rev_trsase/Diguanyl_cyclase"/>
</dbReference>
<accession>A0A367X030</accession>
<sequence length="843" mass="93991">MVVEPCFGVWIAEASLKNARLQWQNRLSFKQARAAVIITLLIGVGFSALQILWDLHGERNQIDRTVNQVLSTVRESATQAAYGLDETLAERVVSGLFEYEPIYQALLRDDFGNVLAKQQRQQASSSLNWLTSMMFGDNQHYEIPLTIGDSGDLVGYLEIDVDTGLIAAGFINRSAMILASGLVRNFLLGIALTVFFYIALTKPLLRLVHSLRQVDPASPATTKVDIPSNHSTDELGLLAQSANGLLMEIDDNLWRLREAEQNLRERESRLRGIMQNVADGILSIDSDCQILQCNPACLQLLHLPEDTELVGHSLYDYIVDASQLNLAQVLEKNERDGDSFRPVLDRSIELVLRCADGSKIRVAAVFRPMQFEENLLYTVVFHDVTAQRRYEERLVYMANHDPLTGLPNRAMLEISLREALHNSHNPANPTSEEQNPRLTATAVLFIDLDRFKLINDSLGHDFGDLLLQEVADRLRGIMRRSDTLGRLGGDEFLIIVPHLSETQEAATLGQTVIDAFSPAFEIRGRHLFVTPSIGIALSPADGDDFATLMRSADAAMYSAKARGGGAYHFFTKMMNESAAARLAMENDLRDAIKREQFEVYYQPKIHLATGRLSGLEALLRWNRPGRGFVSPMQFIPVAEETGLIGKIGEWVLRRVCQQIIEWDAQGVSPVVVAVNLSTRQLIEGRITETVANILRETGVPPSRLVLEITETVLMQGMNRAVALLSEIRRLGVQIAIDDFGTGYSSLTYLKRLPINSIKIDRSFIRDITTDPDDAAITNTIILMGRNLGLRVIAEGVETPEQLEFLRAHDCDEIQGFLISEPRPPAEIVPLMEQLEQAGQTALY</sequence>
<dbReference type="CDD" id="cd01948">
    <property type="entry name" value="EAL"/>
    <property type="match status" value="1"/>
</dbReference>
<dbReference type="CDD" id="cd00130">
    <property type="entry name" value="PAS"/>
    <property type="match status" value="1"/>
</dbReference>
<dbReference type="NCBIfam" id="TIGR00229">
    <property type="entry name" value="sensory_box"/>
    <property type="match status" value="1"/>
</dbReference>
<dbReference type="SUPFAM" id="SSF55785">
    <property type="entry name" value="PYP-like sensor domain (PAS domain)"/>
    <property type="match status" value="1"/>
</dbReference>
<dbReference type="InterPro" id="IPR035965">
    <property type="entry name" value="PAS-like_dom_sf"/>
</dbReference>
<dbReference type="SMART" id="SM00267">
    <property type="entry name" value="GGDEF"/>
    <property type="match status" value="1"/>
</dbReference>
<dbReference type="PROSITE" id="PS50887">
    <property type="entry name" value="GGDEF"/>
    <property type="match status" value="1"/>
</dbReference>
<feature type="transmembrane region" description="Helical" evidence="1">
    <location>
        <begin position="32"/>
        <end position="53"/>
    </location>
</feature>
<dbReference type="GO" id="GO:0016301">
    <property type="term" value="F:kinase activity"/>
    <property type="evidence" value="ECO:0007669"/>
    <property type="project" value="UniProtKB-KW"/>
</dbReference>
<dbReference type="InterPro" id="IPR000014">
    <property type="entry name" value="PAS"/>
</dbReference>
<keyword evidence="1" id="KW-1133">Transmembrane helix</keyword>
<dbReference type="PANTHER" id="PTHR44757">
    <property type="entry name" value="DIGUANYLATE CYCLASE DGCP"/>
    <property type="match status" value="1"/>
</dbReference>
<gene>
    <name evidence="5" type="ORF">TH25_16075</name>
</gene>
<dbReference type="GO" id="GO:0006355">
    <property type="term" value="P:regulation of DNA-templated transcription"/>
    <property type="evidence" value="ECO:0007669"/>
    <property type="project" value="InterPro"/>
</dbReference>
<dbReference type="PROSITE" id="PS50883">
    <property type="entry name" value="EAL"/>
    <property type="match status" value="1"/>
</dbReference>
<keyword evidence="5" id="KW-0808">Transferase</keyword>
<evidence type="ECO:0000313" key="5">
    <source>
        <dbReference type="EMBL" id="RCK47034.1"/>
    </source>
</evidence>
<dbReference type="SUPFAM" id="SSF55073">
    <property type="entry name" value="Nucleotide cyclase"/>
    <property type="match status" value="1"/>
</dbReference>
<evidence type="ECO:0000256" key="1">
    <source>
        <dbReference type="SAM" id="Phobius"/>
    </source>
</evidence>
<feature type="domain" description="PAS" evidence="2">
    <location>
        <begin position="266"/>
        <end position="337"/>
    </location>
</feature>
<dbReference type="Pfam" id="PF00563">
    <property type="entry name" value="EAL"/>
    <property type="match status" value="1"/>
</dbReference>
<dbReference type="Gene3D" id="6.10.340.10">
    <property type="match status" value="1"/>
</dbReference>
<dbReference type="SMART" id="SM00052">
    <property type="entry name" value="EAL"/>
    <property type="match status" value="1"/>
</dbReference>
<dbReference type="AlphaFoldDB" id="A0A367X030"/>
<dbReference type="Pfam" id="PF00989">
    <property type="entry name" value="PAS"/>
    <property type="match status" value="1"/>
</dbReference>
<dbReference type="EMBL" id="JPWH01000013">
    <property type="protein sequence ID" value="RCK47034.1"/>
    <property type="molecule type" value="Genomic_DNA"/>
</dbReference>
<feature type="domain" description="GGDEF" evidence="4">
    <location>
        <begin position="439"/>
        <end position="572"/>
    </location>
</feature>
<proteinExistence type="predicted"/>
<dbReference type="Proteomes" id="UP000252517">
    <property type="component" value="Unassembled WGS sequence"/>
</dbReference>
<dbReference type="RefSeq" id="WP_258549180.1">
    <property type="nucleotide sequence ID" value="NZ_JPWH01000013.1"/>
</dbReference>
<dbReference type="InterPro" id="IPR013767">
    <property type="entry name" value="PAS_fold"/>
</dbReference>
<dbReference type="InterPro" id="IPR052155">
    <property type="entry name" value="Biofilm_reg_signaling"/>
</dbReference>